<organism evidence="2 3">
    <name type="scientific">Brachybacterium endophyticum</name>
    <dbReference type="NCBI Taxonomy" id="2182385"/>
    <lineage>
        <taxon>Bacteria</taxon>
        <taxon>Bacillati</taxon>
        <taxon>Actinomycetota</taxon>
        <taxon>Actinomycetes</taxon>
        <taxon>Micrococcales</taxon>
        <taxon>Dermabacteraceae</taxon>
        <taxon>Brachybacterium</taxon>
    </lineage>
</organism>
<evidence type="ECO:0008006" key="4">
    <source>
        <dbReference type="Google" id="ProtNLM"/>
    </source>
</evidence>
<feature type="region of interest" description="Disordered" evidence="1">
    <location>
        <begin position="79"/>
        <end position="112"/>
    </location>
</feature>
<dbReference type="SUPFAM" id="SSF140453">
    <property type="entry name" value="EsxAB dimer-like"/>
    <property type="match status" value="1"/>
</dbReference>
<name>A0A2U2RIB7_9MICO</name>
<evidence type="ECO:0000313" key="3">
    <source>
        <dbReference type="Proteomes" id="UP000245590"/>
    </source>
</evidence>
<dbReference type="AlphaFoldDB" id="A0A2U2RIB7"/>
<comment type="caution">
    <text evidence="2">The sequence shown here is derived from an EMBL/GenBank/DDBJ whole genome shotgun (WGS) entry which is preliminary data.</text>
</comment>
<keyword evidence="3" id="KW-1185">Reference proteome</keyword>
<reference evidence="2 3" key="1">
    <citation type="submission" date="2018-05" db="EMBL/GenBank/DDBJ databases">
        <title>Brachybacterium sp. M1HQ-2T, whole genome shotgun sequence.</title>
        <authorList>
            <person name="Tuo L."/>
        </authorList>
    </citation>
    <scope>NUCLEOTIDE SEQUENCE [LARGE SCALE GENOMIC DNA]</scope>
    <source>
        <strain evidence="2 3">M1HQ-2</strain>
    </source>
</reference>
<gene>
    <name evidence="2" type="ORF">DEO23_12120</name>
</gene>
<dbReference type="InterPro" id="IPR036689">
    <property type="entry name" value="ESAT-6-like_sf"/>
</dbReference>
<dbReference type="OrthoDB" id="3826998at2"/>
<dbReference type="Gene3D" id="1.10.287.1060">
    <property type="entry name" value="ESAT-6-like"/>
    <property type="match status" value="1"/>
</dbReference>
<feature type="region of interest" description="Disordered" evidence="1">
    <location>
        <begin position="1"/>
        <end position="20"/>
    </location>
</feature>
<dbReference type="EMBL" id="QFKX01000005">
    <property type="protein sequence ID" value="PWH05600.1"/>
    <property type="molecule type" value="Genomic_DNA"/>
</dbReference>
<feature type="compositionally biased region" description="Polar residues" evidence="1">
    <location>
        <begin position="98"/>
        <end position="112"/>
    </location>
</feature>
<sequence length="112" mass="11529">MEADTLVRLGKRTSSENDDLGTQVKRLVDAAEPLSGTFNGPARASFDSFKGKVDEIATALNSALAGIVGSIEGQNTAFQTGAEEGAATHQSHEGAADFTSTGFLTRIGPSQG</sequence>
<evidence type="ECO:0000313" key="2">
    <source>
        <dbReference type="EMBL" id="PWH05600.1"/>
    </source>
</evidence>
<accession>A0A2U2RIB7</accession>
<evidence type="ECO:0000256" key="1">
    <source>
        <dbReference type="SAM" id="MobiDB-lite"/>
    </source>
</evidence>
<protein>
    <recommendedName>
        <fullName evidence="4">WXG100 family type VII secretion target</fullName>
    </recommendedName>
</protein>
<dbReference type="Proteomes" id="UP000245590">
    <property type="component" value="Unassembled WGS sequence"/>
</dbReference>
<proteinExistence type="predicted"/>